<dbReference type="InterPro" id="IPR037038">
    <property type="entry name" value="HepT-like_sf"/>
</dbReference>
<dbReference type="RefSeq" id="WP_154484857.1">
    <property type="nucleotide sequence ID" value="NZ_JAHLOA010000024.1"/>
</dbReference>
<organism evidence="5 6">
    <name type="scientific">Anaerosalibacter bizertensis</name>
    <dbReference type="NCBI Taxonomy" id="932217"/>
    <lineage>
        <taxon>Bacteria</taxon>
        <taxon>Bacillati</taxon>
        <taxon>Bacillota</taxon>
        <taxon>Tissierellia</taxon>
        <taxon>Tissierellales</taxon>
        <taxon>Sporanaerobacteraceae</taxon>
        <taxon>Anaerosalibacter</taxon>
    </lineage>
</organism>
<dbReference type="GO" id="GO:0004540">
    <property type="term" value="F:RNA nuclease activity"/>
    <property type="evidence" value="ECO:0007669"/>
    <property type="project" value="InterPro"/>
</dbReference>
<evidence type="ECO:0000256" key="1">
    <source>
        <dbReference type="ARBA" id="ARBA00022649"/>
    </source>
</evidence>
<evidence type="ECO:0000313" key="6">
    <source>
        <dbReference type="Proteomes" id="UP000462760"/>
    </source>
</evidence>
<proteinExistence type="inferred from homology"/>
<dbReference type="PANTHER" id="PTHR33397:SF5">
    <property type="entry name" value="RNASE YUTE-RELATED"/>
    <property type="match status" value="1"/>
</dbReference>
<accession>A0A844FK16</accession>
<evidence type="ECO:0000256" key="4">
    <source>
        <dbReference type="ARBA" id="ARBA00024207"/>
    </source>
</evidence>
<dbReference type="GO" id="GO:0016787">
    <property type="term" value="F:hydrolase activity"/>
    <property type="evidence" value="ECO:0007669"/>
    <property type="project" value="UniProtKB-KW"/>
</dbReference>
<keyword evidence="2" id="KW-0540">Nuclease</keyword>
<comment type="similarity">
    <text evidence="4">Belongs to the HepT RNase toxin family.</text>
</comment>
<evidence type="ECO:0000256" key="3">
    <source>
        <dbReference type="ARBA" id="ARBA00022801"/>
    </source>
</evidence>
<dbReference type="PANTHER" id="PTHR33397">
    <property type="entry name" value="UPF0331 PROTEIN YUTE"/>
    <property type="match status" value="1"/>
</dbReference>
<sequence length="137" mass="16150">MIEKEIILTRISKLDEYIKFLHEIGKYSKGEYLKNALIYGSAERFLHLAIECIIDIGNHIIANMGFRKPESNREVFIILFENNIIDNNLKLNLCNMAGFRNILVHDYIDLDREIVYDIIKNNLKDIENFRDIVVNYV</sequence>
<dbReference type="InterPro" id="IPR008201">
    <property type="entry name" value="HepT-like"/>
</dbReference>
<dbReference type="Gene3D" id="1.20.120.580">
    <property type="entry name" value="bsu32300-like"/>
    <property type="match status" value="1"/>
</dbReference>
<dbReference type="NCBIfam" id="NF047751">
    <property type="entry name" value="HepT_toxin"/>
    <property type="match status" value="1"/>
</dbReference>
<dbReference type="OrthoDB" id="9796612at2"/>
<dbReference type="GO" id="GO:0110001">
    <property type="term" value="C:toxin-antitoxin complex"/>
    <property type="evidence" value="ECO:0007669"/>
    <property type="project" value="InterPro"/>
</dbReference>
<protein>
    <submittedName>
        <fullName evidence="5">DUF86 domain-containing protein</fullName>
    </submittedName>
</protein>
<reference evidence="5 6" key="1">
    <citation type="submission" date="2019-08" db="EMBL/GenBank/DDBJ databases">
        <title>In-depth cultivation of the pig gut microbiome towards novel bacterial diversity and tailored functional studies.</title>
        <authorList>
            <person name="Wylensek D."/>
            <person name="Hitch T.C.A."/>
            <person name="Clavel T."/>
        </authorList>
    </citation>
    <scope>NUCLEOTIDE SEQUENCE [LARGE SCALE GENOMIC DNA]</scope>
    <source>
        <strain evidence="5 6">Med78-601-WT-4W-RMD-3</strain>
    </source>
</reference>
<keyword evidence="3" id="KW-0378">Hydrolase</keyword>
<dbReference type="InterPro" id="IPR052379">
    <property type="entry name" value="Type_VII_TA_RNase"/>
</dbReference>
<name>A0A844FK16_9FIRM</name>
<evidence type="ECO:0000313" key="5">
    <source>
        <dbReference type="EMBL" id="MSS44185.1"/>
    </source>
</evidence>
<keyword evidence="1" id="KW-1277">Toxin-antitoxin system</keyword>
<dbReference type="AlphaFoldDB" id="A0A844FK16"/>
<dbReference type="Pfam" id="PF01934">
    <property type="entry name" value="HepT-like"/>
    <property type="match status" value="1"/>
</dbReference>
<dbReference type="EMBL" id="VULR01000018">
    <property type="protein sequence ID" value="MSS44185.1"/>
    <property type="molecule type" value="Genomic_DNA"/>
</dbReference>
<gene>
    <name evidence="5" type="ORF">FYJ27_10755</name>
</gene>
<comment type="caution">
    <text evidence="5">The sequence shown here is derived from an EMBL/GenBank/DDBJ whole genome shotgun (WGS) entry which is preliminary data.</text>
</comment>
<dbReference type="Proteomes" id="UP000462760">
    <property type="component" value="Unassembled WGS sequence"/>
</dbReference>
<evidence type="ECO:0000256" key="2">
    <source>
        <dbReference type="ARBA" id="ARBA00022722"/>
    </source>
</evidence>